<accession>A0A6V8NBN1</accession>
<evidence type="ECO:0000256" key="1">
    <source>
        <dbReference type="SAM" id="MobiDB-lite"/>
    </source>
</evidence>
<dbReference type="InterPro" id="IPR008727">
    <property type="entry name" value="PAAR_motif"/>
</dbReference>
<dbReference type="RefSeq" id="WP_183362618.1">
    <property type="nucleotide sequence ID" value="NZ_BLXZ01000008.1"/>
</dbReference>
<gene>
    <name evidence="2" type="ORF">GMLC_36070</name>
</gene>
<evidence type="ECO:0000313" key="2">
    <source>
        <dbReference type="EMBL" id="GFO70028.1"/>
    </source>
</evidence>
<proteinExistence type="predicted"/>
<dbReference type="Gene3D" id="2.60.200.60">
    <property type="match status" value="2"/>
</dbReference>
<sequence>MGMPAARVGDAHTCPAKEITRPHEGGPILEGSPDVFVGGMPAARVGDKVKCIGPVDVIVEGEPSVFINGRPTARLGDKTAHGGVIVGGCANVFIGTSSLGRCAEQAAAAGSPFIVAEK</sequence>
<comment type="caution">
    <text evidence="2">The sequence shown here is derived from an EMBL/GenBank/DDBJ whole genome shotgun (WGS) entry which is preliminary data.</text>
</comment>
<keyword evidence="3" id="KW-1185">Reference proteome</keyword>
<dbReference type="Pfam" id="PF05488">
    <property type="entry name" value="PAAR_motif"/>
    <property type="match status" value="1"/>
</dbReference>
<dbReference type="EMBL" id="BLXZ01000008">
    <property type="protein sequence ID" value="GFO70028.1"/>
    <property type="molecule type" value="Genomic_DNA"/>
</dbReference>
<dbReference type="AlphaFoldDB" id="A0A6V8NBN1"/>
<feature type="region of interest" description="Disordered" evidence="1">
    <location>
        <begin position="1"/>
        <end position="29"/>
    </location>
</feature>
<evidence type="ECO:0000313" key="3">
    <source>
        <dbReference type="Proteomes" id="UP000587586"/>
    </source>
</evidence>
<name>A0A6V8NBN1_9BACT</name>
<dbReference type="CDD" id="cd14738">
    <property type="entry name" value="PAAR_2"/>
    <property type="match status" value="1"/>
</dbReference>
<protein>
    <submittedName>
        <fullName evidence="2">Type VI secretion protein</fullName>
    </submittedName>
</protein>
<organism evidence="2 3">
    <name type="scientific">Geomonas limicola</name>
    <dbReference type="NCBI Taxonomy" id="2740186"/>
    <lineage>
        <taxon>Bacteria</taxon>
        <taxon>Pseudomonadati</taxon>
        <taxon>Thermodesulfobacteriota</taxon>
        <taxon>Desulfuromonadia</taxon>
        <taxon>Geobacterales</taxon>
        <taxon>Geobacteraceae</taxon>
        <taxon>Geomonas</taxon>
    </lineage>
</organism>
<reference evidence="3" key="1">
    <citation type="submission" date="2020-06" db="EMBL/GenBank/DDBJ databases">
        <title>Draft genomic sequecing of Geomonas sp. Red745.</title>
        <authorList>
            <person name="Itoh H."/>
            <person name="Xu Z.X."/>
            <person name="Ushijima N."/>
            <person name="Masuda Y."/>
            <person name="Shiratori Y."/>
            <person name="Senoo K."/>
        </authorList>
    </citation>
    <scope>NUCLEOTIDE SEQUENCE [LARGE SCALE GENOMIC DNA]</scope>
    <source>
        <strain evidence="3">Red745</strain>
    </source>
</reference>
<dbReference type="Proteomes" id="UP000587586">
    <property type="component" value="Unassembled WGS sequence"/>
</dbReference>